<dbReference type="AlphaFoldDB" id="A0A0D6PC31"/>
<sequence>MLATPLTPMETGRKPRGPHGMHTFYTSDDIAAAAQTADSVYINVSIEANPVDVDKWRTIVEAAAAPSRAPVGTKKIRGKMPDAVQEVMKAAFVAVFSQRFSSEIDKLVDAYRIMLRESLAKGADSALQTALNRARLQEKILAGTSMVDQTQACELLGLSGSNPSATMKRKEEKREILRFTVEGRAAYPLFQFDIEGRRIFPAMAKLIALKPDIWSDFRLLHWLTRPHLDFGASPAERLGEEEAGVIAAFQRAIVPAEHG</sequence>
<protein>
    <recommendedName>
        <fullName evidence="4">Antitoxin Xre/MbcA/ParS-like toxin-binding domain-containing protein</fullName>
    </recommendedName>
</protein>
<reference evidence="2 3" key="1">
    <citation type="submission" date="2012-11" db="EMBL/GenBank/DDBJ databases">
        <title>Whole genome sequence of Acidocella aminolytica 101 = DSM 11237.</title>
        <authorList>
            <person name="Azuma Y."/>
            <person name="Higashiura N."/>
            <person name="Hirakawa H."/>
            <person name="Matsushita K."/>
        </authorList>
    </citation>
    <scope>NUCLEOTIDE SEQUENCE [LARGE SCALE GENOMIC DNA]</scope>
    <source>
        <strain evidence="3">101 / DSM 11237</strain>
    </source>
</reference>
<comment type="caution">
    <text evidence="2">The sequence shown here is derived from an EMBL/GenBank/DDBJ whole genome shotgun (WGS) entry which is preliminary data.</text>
</comment>
<evidence type="ECO:0000313" key="3">
    <source>
        <dbReference type="Proteomes" id="UP000032668"/>
    </source>
</evidence>
<dbReference type="RefSeq" id="WP_052948264.1">
    <property type="nucleotide sequence ID" value="NZ_BANC01000007.1"/>
</dbReference>
<evidence type="ECO:0000313" key="2">
    <source>
        <dbReference type="EMBL" id="GAN78758.1"/>
    </source>
</evidence>
<feature type="region of interest" description="Disordered" evidence="1">
    <location>
        <begin position="1"/>
        <end position="21"/>
    </location>
</feature>
<evidence type="ECO:0000256" key="1">
    <source>
        <dbReference type="SAM" id="MobiDB-lite"/>
    </source>
</evidence>
<evidence type="ECO:0008006" key="4">
    <source>
        <dbReference type="Google" id="ProtNLM"/>
    </source>
</evidence>
<keyword evidence="3" id="KW-1185">Reference proteome</keyword>
<dbReference type="Proteomes" id="UP000032668">
    <property type="component" value="Unassembled WGS sequence"/>
</dbReference>
<name>A0A0D6PC31_9PROT</name>
<proteinExistence type="predicted"/>
<accession>A0A0D6PC31</accession>
<organism evidence="2 3">
    <name type="scientific">Acidocella aminolytica 101 = DSM 11237</name>
    <dbReference type="NCBI Taxonomy" id="1120923"/>
    <lineage>
        <taxon>Bacteria</taxon>
        <taxon>Pseudomonadati</taxon>
        <taxon>Pseudomonadota</taxon>
        <taxon>Alphaproteobacteria</taxon>
        <taxon>Acetobacterales</taxon>
        <taxon>Acidocellaceae</taxon>
        <taxon>Acidocella</taxon>
    </lineage>
</organism>
<gene>
    <name evidence="2" type="ORF">Aam_007_045</name>
</gene>
<dbReference type="EMBL" id="BANC01000007">
    <property type="protein sequence ID" value="GAN78758.1"/>
    <property type="molecule type" value="Genomic_DNA"/>
</dbReference>